<comment type="caution">
    <text evidence="2">The sequence shown here is derived from an EMBL/GenBank/DDBJ whole genome shotgun (WGS) entry which is preliminary data.</text>
</comment>
<keyword evidence="1" id="KW-0812">Transmembrane</keyword>
<dbReference type="Proteomes" id="UP000568380">
    <property type="component" value="Unassembled WGS sequence"/>
</dbReference>
<name>A0A7W8A7M2_9ACTN</name>
<keyword evidence="1" id="KW-1133">Transmembrane helix</keyword>
<sequence>METGEPGLRPHRRRALGWGLGAAVLVAAWAGGGRLPSFAGLTYAVVGVVGVLALVAALWPGLPRLEAPRRLSAPGWQVWVALFTAFGVWEVWALLAGDDPAQPTVSDLLDPVLLSPDWRGLFWVAWLVVGWGLVRR</sequence>
<dbReference type="EMBL" id="JACHIN010000010">
    <property type="protein sequence ID" value="MBB5081092.1"/>
    <property type="molecule type" value="Genomic_DNA"/>
</dbReference>
<feature type="transmembrane region" description="Helical" evidence="1">
    <location>
        <begin position="15"/>
        <end position="32"/>
    </location>
</feature>
<feature type="transmembrane region" description="Helical" evidence="1">
    <location>
        <begin position="117"/>
        <end position="134"/>
    </location>
</feature>
<feature type="transmembrane region" description="Helical" evidence="1">
    <location>
        <begin position="38"/>
        <end position="59"/>
    </location>
</feature>
<gene>
    <name evidence="2" type="ORF">HNR40_006587</name>
</gene>
<evidence type="ECO:0000256" key="1">
    <source>
        <dbReference type="SAM" id="Phobius"/>
    </source>
</evidence>
<organism evidence="2 3">
    <name type="scientific">Nonomuraea endophytica</name>
    <dbReference type="NCBI Taxonomy" id="714136"/>
    <lineage>
        <taxon>Bacteria</taxon>
        <taxon>Bacillati</taxon>
        <taxon>Actinomycetota</taxon>
        <taxon>Actinomycetes</taxon>
        <taxon>Streptosporangiales</taxon>
        <taxon>Streptosporangiaceae</taxon>
        <taxon>Nonomuraea</taxon>
    </lineage>
</organism>
<protein>
    <submittedName>
        <fullName evidence="2">Uncharacterized protein</fullName>
    </submittedName>
</protein>
<reference evidence="2 3" key="1">
    <citation type="submission" date="2020-08" db="EMBL/GenBank/DDBJ databases">
        <title>Genomic Encyclopedia of Type Strains, Phase IV (KMG-IV): sequencing the most valuable type-strain genomes for metagenomic binning, comparative biology and taxonomic classification.</title>
        <authorList>
            <person name="Goeker M."/>
        </authorList>
    </citation>
    <scope>NUCLEOTIDE SEQUENCE [LARGE SCALE GENOMIC DNA]</scope>
    <source>
        <strain evidence="2 3">DSM 45385</strain>
    </source>
</reference>
<proteinExistence type="predicted"/>
<dbReference type="RefSeq" id="WP_184968188.1">
    <property type="nucleotide sequence ID" value="NZ_JACHIN010000010.1"/>
</dbReference>
<accession>A0A7W8A7M2</accession>
<evidence type="ECO:0000313" key="3">
    <source>
        <dbReference type="Proteomes" id="UP000568380"/>
    </source>
</evidence>
<feature type="transmembrane region" description="Helical" evidence="1">
    <location>
        <begin position="79"/>
        <end position="97"/>
    </location>
</feature>
<keyword evidence="1" id="KW-0472">Membrane</keyword>
<keyword evidence="3" id="KW-1185">Reference proteome</keyword>
<dbReference type="AlphaFoldDB" id="A0A7W8A7M2"/>
<evidence type="ECO:0000313" key="2">
    <source>
        <dbReference type="EMBL" id="MBB5081092.1"/>
    </source>
</evidence>